<evidence type="ECO:0000259" key="10">
    <source>
        <dbReference type="PROSITE" id="PS50972"/>
    </source>
</evidence>
<sequence length="285" mass="29951">MMVTTPISSAATGPAAREVLPPLLSRLYPAVMGILNVTPDSFSDGGQFFSPEQALAQARKLIADGADIIDIGAESTRPYGSRPVSADDELKRLKPVLADVIALGVPVSVDSMKSEVVAWALDQGAAIANDVWGLQRDDGMAALVAAHRVPVIIMHNRERADPAIDIMQDIATFFSRSLEIAARAGIASDRIVLDPGIGFGKVPEQSMIALARLAELGSFGLPVLVGASRKRFISSVVPSEPQNRIGGSVAAHLIAAQNGARIIRAHDVSETVQALRVAAAIKGLQ</sequence>
<comment type="similarity">
    <text evidence="9">Belongs to the DHPS family.</text>
</comment>
<comment type="pathway">
    <text evidence="3 9">Cofactor biosynthesis; tetrahydrofolate biosynthesis; 7,8-dihydrofolate from 2-amino-4-hydroxy-6-hydroxymethyl-7,8-dihydropteridine diphosphate and 4-aminobenzoate: step 1/2.</text>
</comment>
<organism evidence="11 12">
    <name type="scientific">Bradyrhizobium jicamae</name>
    <dbReference type="NCBI Taxonomy" id="280332"/>
    <lineage>
        <taxon>Bacteria</taxon>
        <taxon>Pseudomonadati</taxon>
        <taxon>Pseudomonadota</taxon>
        <taxon>Alphaproteobacteria</taxon>
        <taxon>Hyphomicrobiales</taxon>
        <taxon>Nitrobacteraceae</taxon>
        <taxon>Bradyrhizobium</taxon>
    </lineage>
</organism>
<dbReference type="PANTHER" id="PTHR20941">
    <property type="entry name" value="FOLATE SYNTHESIS PROTEINS"/>
    <property type="match status" value="1"/>
</dbReference>
<keyword evidence="7 9" id="KW-0460">Magnesium</keyword>
<dbReference type="InterPro" id="IPR045031">
    <property type="entry name" value="DHP_synth-like"/>
</dbReference>
<dbReference type="PANTHER" id="PTHR20941:SF1">
    <property type="entry name" value="FOLIC ACID SYNTHESIS PROTEIN FOL1"/>
    <property type="match status" value="1"/>
</dbReference>
<comment type="function">
    <text evidence="9">Catalyzes the condensation of para-aminobenzoate (pABA) with 6-hydroxymethyl-7,8-dihydropterin diphosphate (DHPt-PP) to form 7,8-dihydropteroate (H2Pte), the immediate precursor of folate derivatives.</text>
</comment>
<dbReference type="Proteomes" id="UP001315278">
    <property type="component" value="Unassembled WGS sequence"/>
</dbReference>
<dbReference type="EMBL" id="JAFCJH010000027">
    <property type="protein sequence ID" value="MBR0798455.1"/>
    <property type="molecule type" value="Genomic_DNA"/>
</dbReference>
<keyword evidence="12" id="KW-1185">Reference proteome</keyword>
<dbReference type="InterPro" id="IPR006390">
    <property type="entry name" value="DHP_synth_dom"/>
</dbReference>
<evidence type="ECO:0000256" key="6">
    <source>
        <dbReference type="ARBA" id="ARBA00022723"/>
    </source>
</evidence>
<gene>
    <name evidence="11" type="primary">folP</name>
    <name evidence="11" type="ORF">JQ615_24000</name>
</gene>
<comment type="cofactor">
    <cofactor evidence="2 9">
        <name>Mg(2+)</name>
        <dbReference type="ChEBI" id="CHEBI:18420"/>
    </cofactor>
</comment>
<keyword evidence="5 9" id="KW-0808">Transferase</keyword>
<evidence type="ECO:0000256" key="8">
    <source>
        <dbReference type="ARBA" id="ARBA00022909"/>
    </source>
</evidence>
<dbReference type="InterPro" id="IPR000489">
    <property type="entry name" value="Pterin-binding_dom"/>
</dbReference>
<accession>A0ABS5FNT2</accession>
<evidence type="ECO:0000256" key="2">
    <source>
        <dbReference type="ARBA" id="ARBA00001946"/>
    </source>
</evidence>
<keyword evidence="8 9" id="KW-0289">Folate biosynthesis</keyword>
<dbReference type="PROSITE" id="PS50972">
    <property type="entry name" value="PTERIN_BINDING"/>
    <property type="match status" value="1"/>
</dbReference>
<dbReference type="CDD" id="cd00739">
    <property type="entry name" value="DHPS"/>
    <property type="match status" value="1"/>
</dbReference>
<dbReference type="Gene3D" id="3.20.20.20">
    <property type="entry name" value="Dihydropteroate synthase-like"/>
    <property type="match status" value="1"/>
</dbReference>
<evidence type="ECO:0000256" key="7">
    <source>
        <dbReference type="ARBA" id="ARBA00022842"/>
    </source>
</evidence>
<name>A0ABS5FNT2_9BRAD</name>
<dbReference type="GO" id="GO:0004156">
    <property type="term" value="F:dihydropteroate synthase activity"/>
    <property type="evidence" value="ECO:0007669"/>
    <property type="project" value="UniProtKB-EC"/>
</dbReference>
<evidence type="ECO:0000256" key="9">
    <source>
        <dbReference type="RuleBase" id="RU361205"/>
    </source>
</evidence>
<protein>
    <recommendedName>
        <fullName evidence="4 9">Dihydropteroate synthase</fullName>
        <shortName evidence="9">DHPS</shortName>
        <ecNumber evidence="4 9">2.5.1.15</ecNumber>
    </recommendedName>
    <alternativeName>
        <fullName evidence="9">Dihydropteroate pyrophosphorylase</fullName>
    </alternativeName>
</protein>
<feature type="domain" description="Pterin-binding" evidence="10">
    <location>
        <begin position="29"/>
        <end position="276"/>
    </location>
</feature>
<keyword evidence="6 9" id="KW-0479">Metal-binding</keyword>
<dbReference type="Pfam" id="PF00809">
    <property type="entry name" value="Pterin_bind"/>
    <property type="match status" value="1"/>
</dbReference>
<dbReference type="InterPro" id="IPR011005">
    <property type="entry name" value="Dihydropteroate_synth-like_sf"/>
</dbReference>
<dbReference type="PROSITE" id="PS00792">
    <property type="entry name" value="DHPS_1"/>
    <property type="match status" value="1"/>
</dbReference>
<proteinExistence type="inferred from homology"/>
<dbReference type="SUPFAM" id="SSF51717">
    <property type="entry name" value="Dihydropteroate synthetase-like"/>
    <property type="match status" value="1"/>
</dbReference>
<dbReference type="EC" id="2.5.1.15" evidence="4 9"/>
<comment type="caution">
    <text evidence="11">The sequence shown here is derived from an EMBL/GenBank/DDBJ whole genome shotgun (WGS) entry which is preliminary data.</text>
</comment>
<comment type="catalytic activity">
    <reaction evidence="1">
        <text>(7,8-dihydropterin-6-yl)methyl diphosphate + 4-aminobenzoate = 7,8-dihydropteroate + diphosphate</text>
        <dbReference type="Rhea" id="RHEA:19949"/>
        <dbReference type="ChEBI" id="CHEBI:17836"/>
        <dbReference type="ChEBI" id="CHEBI:17839"/>
        <dbReference type="ChEBI" id="CHEBI:33019"/>
        <dbReference type="ChEBI" id="CHEBI:72950"/>
        <dbReference type="EC" id="2.5.1.15"/>
    </reaction>
</comment>
<evidence type="ECO:0000313" key="11">
    <source>
        <dbReference type="EMBL" id="MBR0798455.1"/>
    </source>
</evidence>
<evidence type="ECO:0000313" key="12">
    <source>
        <dbReference type="Proteomes" id="UP001315278"/>
    </source>
</evidence>
<evidence type="ECO:0000256" key="4">
    <source>
        <dbReference type="ARBA" id="ARBA00012458"/>
    </source>
</evidence>
<dbReference type="RefSeq" id="WP_212493749.1">
    <property type="nucleotide sequence ID" value="NZ_JAFCJH010000027.1"/>
</dbReference>
<evidence type="ECO:0000256" key="3">
    <source>
        <dbReference type="ARBA" id="ARBA00004763"/>
    </source>
</evidence>
<evidence type="ECO:0000256" key="5">
    <source>
        <dbReference type="ARBA" id="ARBA00022679"/>
    </source>
</evidence>
<dbReference type="PROSITE" id="PS00793">
    <property type="entry name" value="DHPS_2"/>
    <property type="match status" value="1"/>
</dbReference>
<reference evidence="12" key="1">
    <citation type="journal article" date="2021" name="ISME J.">
        <title>Evolutionary origin and ecological implication of a unique nif island in free-living Bradyrhizobium lineages.</title>
        <authorList>
            <person name="Tao J."/>
        </authorList>
    </citation>
    <scope>NUCLEOTIDE SEQUENCE [LARGE SCALE GENOMIC DNA]</scope>
    <source>
        <strain evidence="12">SZCCT0434</strain>
    </source>
</reference>
<evidence type="ECO:0000256" key="1">
    <source>
        <dbReference type="ARBA" id="ARBA00000012"/>
    </source>
</evidence>
<dbReference type="NCBIfam" id="TIGR01496">
    <property type="entry name" value="DHPS"/>
    <property type="match status" value="1"/>
</dbReference>